<evidence type="ECO:0000313" key="1">
    <source>
        <dbReference type="EMBL" id="KAI0043825.1"/>
    </source>
</evidence>
<feature type="non-terminal residue" evidence="1">
    <location>
        <position position="61"/>
    </location>
</feature>
<protein>
    <submittedName>
        <fullName evidence="1">Uncharacterized protein</fullName>
    </submittedName>
</protein>
<dbReference type="EMBL" id="MU276003">
    <property type="protein sequence ID" value="KAI0043825.1"/>
    <property type="molecule type" value="Genomic_DNA"/>
</dbReference>
<sequence>IVNEHVNTNITALQGSQWERLLKRIGGGAMVHLLTETSIFVSLPNECLCQLTGRPVVELKP</sequence>
<evidence type="ECO:0000313" key="2">
    <source>
        <dbReference type="Proteomes" id="UP000814033"/>
    </source>
</evidence>
<name>A0ACB8RIR9_9AGAM</name>
<comment type="caution">
    <text evidence="1">The sequence shown here is derived from an EMBL/GenBank/DDBJ whole genome shotgun (WGS) entry which is preliminary data.</text>
</comment>
<accession>A0ACB8RIR9</accession>
<feature type="non-terminal residue" evidence="1">
    <location>
        <position position="1"/>
    </location>
</feature>
<reference evidence="1" key="2">
    <citation type="journal article" date="2022" name="New Phytol.">
        <title>Evolutionary transition to the ectomycorrhizal habit in the genomes of a hyperdiverse lineage of mushroom-forming fungi.</title>
        <authorList>
            <person name="Looney B."/>
            <person name="Miyauchi S."/>
            <person name="Morin E."/>
            <person name="Drula E."/>
            <person name="Courty P.E."/>
            <person name="Kohler A."/>
            <person name="Kuo A."/>
            <person name="LaButti K."/>
            <person name="Pangilinan J."/>
            <person name="Lipzen A."/>
            <person name="Riley R."/>
            <person name="Andreopoulos W."/>
            <person name="He G."/>
            <person name="Johnson J."/>
            <person name="Nolan M."/>
            <person name="Tritt A."/>
            <person name="Barry K.W."/>
            <person name="Grigoriev I.V."/>
            <person name="Nagy L.G."/>
            <person name="Hibbett D."/>
            <person name="Henrissat B."/>
            <person name="Matheny P.B."/>
            <person name="Labbe J."/>
            <person name="Martin F.M."/>
        </authorList>
    </citation>
    <scope>NUCLEOTIDE SEQUENCE</scope>
    <source>
        <strain evidence="1">FP105234-sp</strain>
    </source>
</reference>
<gene>
    <name evidence="1" type="ORF">FA95DRAFT_1458892</name>
</gene>
<keyword evidence="2" id="KW-1185">Reference proteome</keyword>
<dbReference type="Proteomes" id="UP000814033">
    <property type="component" value="Unassembled WGS sequence"/>
</dbReference>
<proteinExistence type="predicted"/>
<organism evidence="1 2">
    <name type="scientific">Auriscalpium vulgare</name>
    <dbReference type="NCBI Taxonomy" id="40419"/>
    <lineage>
        <taxon>Eukaryota</taxon>
        <taxon>Fungi</taxon>
        <taxon>Dikarya</taxon>
        <taxon>Basidiomycota</taxon>
        <taxon>Agaricomycotina</taxon>
        <taxon>Agaricomycetes</taxon>
        <taxon>Russulales</taxon>
        <taxon>Auriscalpiaceae</taxon>
        <taxon>Auriscalpium</taxon>
    </lineage>
</organism>
<reference evidence="1" key="1">
    <citation type="submission" date="2021-02" db="EMBL/GenBank/DDBJ databases">
        <authorList>
            <consortium name="DOE Joint Genome Institute"/>
            <person name="Ahrendt S."/>
            <person name="Looney B.P."/>
            <person name="Miyauchi S."/>
            <person name="Morin E."/>
            <person name="Drula E."/>
            <person name="Courty P.E."/>
            <person name="Chicoki N."/>
            <person name="Fauchery L."/>
            <person name="Kohler A."/>
            <person name="Kuo A."/>
            <person name="Labutti K."/>
            <person name="Pangilinan J."/>
            <person name="Lipzen A."/>
            <person name="Riley R."/>
            <person name="Andreopoulos W."/>
            <person name="He G."/>
            <person name="Johnson J."/>
            <person name="Barry K.W."/>
            <person name="Grigoriev I.V."/>
            <person name="Nagy L."/>
            <person name="Hibbett D."/>
            <person name="Henrissat B."/>
            <person name="Matheny P.B."/>
            <person name="Labbe J."/>
            <person name="Martin F."/>
        </authorList>
    </citation>
    <scope>NUCLEOTIDE SEQUENCE</scope>
    <source>
        <strain evidence="1">FP105234-sp</strain>
    </source>
</reference>